<keyword evidence="1" id="KW-0472">Membrane</keyword>
<dbReference type="Proteomes" id="UP000463224">
    <property type="component" value="Unassembled WGS sequence"/>
</dbReference>
<name>A0A844QI76_9HYPH</name>
<keyword evidence="2" id="KW-0645">Protease</keyword>
<feature type="transmembrane region" description="Helical" evidence="1">
    <location>
        <begin position="5"/>
        <end position="23"/>
    </location>
</feature>
<keyword evidence="1" id="KW-0812">Transmembrane</keyword>
<dbReference type="Gene3D" id="2.40.70.10">
    <property type="entry name" value="Acid Proteases"/>
    <property type="match status" value="1"/>
</dbReference>
<keyword evidence="1" id="KW-1133">Transmembrane helix</keyword>
<keyword evidence="3" id="KW-1185">Reference proteome</keyword>
<dbReference type="InterPro" id="IPR021109">
    <property type="entry name" value="Peptidase_aspartic_dom_sf"/>
</dbReference>
<protein>
    <submittedName>
        <fullName evidence="2">TIGR02281 family clan AA aspartic protease</fullName>
        <ecNumber evidence="2">3.4.23.-</ecNumber>
    </submittedName>
</protein>
<dbReference type="GO" id="GO:0004190">
    <property type="term" value="F:aspartic-type endopeptidase activity"/>
    <property type="evidence" value="ECO:0007669"/>
    <property type="project" value="InterPro"/>
</dbReference>
<reference evidence="2 3" key="1">
    <citation type="submission" date="2019-12" db="EMBL/GenBank/DDBJ databases">
        <title>Nitratireductor arenosus sp. nov., Isolated from sea sand, Jeju island, South Korea.</title>
        <authorList>
            <person name="Kim W."/>
        </authorList>
    </citation>
    <scope>NUCLEOTIDE SEQUENCE [LARGE SCALE GENOMIC DNA]</scope>
    <source>
        <strain evidence="2 3">CAU 1489</strain>
    </source>
</reference>
<dbReference type="Pfam" id="PF13975">
    <property type="entry name" value="gag-asp_proteas"/>
    <property type="match status" value="1"/>
</dbReference>
<keyword evidence="2" id="KW-0378">Hydrolase</keyword>
<dbReference type="GO" id="GO:0006508">
    <property type="term" value="P:proteolysis"/>
    <property type="evidence" value="ECO:0007669"/>
    <property type="project" value="UniProtKB-KW"/>
</dbReference>
<evidence type="ECO:0000313" key="2">
    <source>
        <dbReference type="EMBL" id="MVA97758.1"/>
    </source>
</evidence>
<dbReference type="EMBL" id="WPHG01000002">
    <property type="protein sequence ID" value="MVA97758.1"/>
    <property type="molecule type" value="Genomic_DNA"/>
</dbReference>
<proteinExistence type="predicted"/>
<dbReference type="AlphaFoldDB" id="A0A844QI76"/>
<dbReference type="PROSITE" id="PS00141">
    <property type="entry name" value="ASP_PROTEASE"/>
    <property type="match status" value="1"/>
</dbReference>
<dbReference type="CDD" id="cd05483">
    <property type="entry name" value="retropepsin_like_bacteria"/>
    <property type="match status" value="1"/>
</dbReference>
<organism evidence="2 3">
    <name type="scientific">Nitratireductor arenosus</name>
    <dbReference type="NCBI Taxonomy" id="2682096"/>
    <lineage>
        <taxon>Bacteria</taxon>
        <taxon>Pseudomonadati</taxon>
        <taxon>Pseudomonadota</taxon>
        <taxon>Alphaproteobacteria</taxon>
        <taxon>Hyphomicrobiales</taxon>
        <taxon>Phyllobacteriaceae</taxon>
        <taxon>Nitratireductor</taxon>
    </lineage>
</organism>
<dbReference type="NCBIfam" id="TIGR02281">
    <property type="entry name" value="clan_AA_DTGA"/>
    <property type="match status" value="1"/>
</dbReference>
<dbReference type="RefSeq" id="WP_156712680.1">
    <property type="nucleotide sequence ID" value="NZ_WPHG01000002.1"/>
</dbReference>
<feature type="transmembrane region" description="Helical" evidence="1">
    <location>
        <begin position="35"/>
        <end position="55"/>
    </location>
</feature>
<dbReference type="InterPro" id="IPR001969">
    <property type="entry name" value="Aspartic_peptidase_AS"/>
</dbReference>
<dbReference type="InterPro" id="IPR034122">
    <property type="entry name" value="Retropepsin-like_bacterial"/>
</dbReference>
<evidence type="ECO:0000256" key="1">
    <source>
        <dbReference type="SAM" id="Phobius"/>
    </source>
</evidence>
<gene>
    <name evidence="2" type="ORF">GN330_10935</name>
</gene>
<accession>A0A844QI76</accession>
<comment type="caution">
    <text evidence="2">The sequence shown here is derived from an EMBL/GenBank/DDBJ whole genome shotgun (WGS) entry which is preliminary data.</text>
</comment>
<dbReference type="InterPro" id="IPR011969">
    <property type="entry name" value="Clan_AA_Asp_peptidase_C"/>
</dbReference>
<feature type="transmembrane region" description="Helical" evidence="1">
    <location>
        <begin position="67"/>
        <end position="83"/>
    </location>
</feature>
<evidence type="ECO:0000313" key="3">
    <source>
        <dbReference type="Proteomes" id="UP000463224"/>
    </source>
</evidence>
<dbReference type="EC" id="3.4.23.-" evidence="2"/>
<dbReference type="SUPFAM" id="SSF50630">
    <property type="entry name" value="Acid proteases"/>
    <property type="match status" value="1"/>
</dbReference>
<sequence length="231" mass="24011">MSRLFWIIIAIIGGGLILLVTSGDRGTVFGIDDSVFARTLYLGVWGIVLAASIIATRMPLGDIARNIAVWLFIILTLVAGYQYRYELQDVASRITAGIVPGSPISIEGGSAVRLDKRGDGHFGARAQVDGATVHFVVDTGATSTVLTAADAGRAGIDVATLSFRVPVSTANGIARAAATSVDSITLGPIERNGLAVLVAAPGALGQSLLGMNFLETLAGFEVRGDVMILRD</sequence>